<dbReference type="SUPFAM" id="SSF140423">
    <property type="entry name" value="MW0975(SA0943)-like"/>
    <property type="match status" value="1"/>
</dbReference>
<feature type="compositionally biased region" description="Acidic residues" evidence="2">
    <location>
        <begin position="216"/>
        <end position="227"/>
    </location>
</feature>
<dbReference type="Gene3D" id="1.20.120.570">
    <property type="entry name" value="YkyA-like"/>
    <property type="match status" value="1"/>
</dbReference>
<protein>
    <recommendedName>
        <fullName evidence="5">Cell-wall binding lipoprotein</fullName>
    </recommendedName>
</protein>
<evidence type="ECO:0000256" key="2">
    <source>
        <dbReference type="SAM" id="MobiDB-lite"/>
    </source>
</evidence>
<feature type="coiled-coil region" evidence="1">
    <location>
        <begin position="36"/>
        <end position="167"/>
    </location>
</feature>
<evidence type="ECO:0000313" key="3">
    <source>
        <dbReference type="EMBL" id="QTN01439.1"/>
    </source>
</evidence>
<dbReference type="InterPro" id="IPR036785">
    <property type="entry name" value="YkyA-like_sf"/>
</dbReference>
<evidence type="ECO:0008006" key="5">
    <source>
        <dbReference type="Google" id="ProtNLM"/>
    </source>
</evidence>
<sequence length="233" mass="27254">MLLAACNSQSTEEKMYEHLEEAVSQEDVFAEQQQPLVELEQQEKELYNEIISLGMEEFDQVKELSEEALGLIDKREERLKAEKESIESAKSEFDKIDSLVDELEDDQVQSTANEMISVMDEREQAYQALNEAYHSALEQDRKLYQMLQQEDLQEEDLRAQIDVINENYDKVIAANETFNDKTEAYNQLKQDFYEQAELNVEYENQSESESNKQSESDEDAQEDEQDQENTKDE</sequence>
<dbReference type="EMBL" id="CP046956">
    <property type="protein sequence ID" value="QTN01439.1"/>
    <property type="molecule type" value="Genomic_DNA"/>
</dbReference>
<dbReference type="Pfam" id="PF10368">
    <property type="entry name" value="YkyA"/>
    <property type="match status" value="1"/>
</dbReference>
<accession>A0ABX7VXY0</accession>
<reference evidence="3 4" key="1">
    <citation type="submission" date="2019-12" db="EMBL/GenBank/DDBJ databases">
        <title>The whole genome sequencing of a strain isolated from a Mars analog, Dalangtan Playa.</title>
        <authorList>
            <person name="Huang T."/>
        </authorList>
    </citation>
    <scope>NUCLEOTIDE SEQUENCE [LARGE SCALE GENOMIC DNA]</scope>
    <source>
        <strain evidence="3 4">DP4-553-S</strain>
    </source>
</reference>
<evidence type="ECO:0000313" key="4">
    <source>
        <dbReference type="Proteomes" id="UP000665043"/>
    </source>
</evidence>
<gene>
    <name evidence="3" type="ORF">ERJ70_08150</name>
</gene>
<name>A0ABX7VXY0_9BACI</name>
<proteinExistence type="predicted"/>
<dbReference type="InterPro" id="IPR019454">
    <property type="entry name" value="Lipoprot_YkyA-like"/>
</dbReference>
<evidence type="ECO:0000256" key="1">
    <source>
        <dbReference type="SAM" id="Coils"/>
    </source>
</evidence>
<dbReference type="Proteomes" id="UP000665043">
    <property type="component" value="Chromosome"/>
</dbReference>
<organism evidence="3 4">
    <name type="scientific">Sediminibacillus dalangtanensis</name>
    <dbReference type="NCBI Taxonomy" id="2729421"/>
    <lineage>
        <taxon>Bacteria</taxon>
        <taxon>Bacillati</taxon>
        <taxon>Bacillota</taxon>
        <taxon>Bacilli</taxon>
        <taxon>Bacillales</taxon>
        <taxon>Bacillaceae</taxon>
        <taxon>Sediminibacillus</taxon>
    </lineage>
</organism>
<feature type="region of interest" description="Disordered" evidence="2">
    <location>
        <begin position="199"/>
        <end position="233"/>
    </location>
</feature>
<keyword evidence="1" id="KW-0175">Coiled coil</keyword>
<keyword evidence="4" id="KW-1185">Reference proteome</keyword>